<keyword evidence="4 6" id="KW-1133">Transmembrane helix</keyword>
<dbReference type="AlphaFoldDB" id="A0A1Z2SLE6"/>
<evidence type="ECO:0000256" key="3">
    <source>
        <dbReference type="ARBA" id="ARBA00022692"/>
    </source>
</evidence>
<evidence type="ECO:0008006" key="9">
    <source>
        <dbReference type="Google" id="ProtNLM"/>
    </source>
</evidence>
<evidence type="ECO:0000256" key="1">
    <source>
        <dbReference type="ARBA" id="ARBA00004651"/>
    </source>
</evidence>
<name>A0A1Z2SLE6_VIBGA</name>
<protein>
    <recommendedName>
        <fullName evidence="9">Major facilitator superfamily (MFS) profile domain-containing protein</fullName>
    </recommendedName>
</protein>
<accession>A0A1Z2SLE6</accession>
<dbReference type="KEGG" id="vga:BSQ33_19865"/>
<dbReference type="SUPFAM" id="SSF103473">
    <property type="entry name" value="MFS general substrate transporter"/>
    <property type="match status" value="1"/>
</dbReference>
<evidence type="ECO:0000313" key="8">
    <source>
        <dbReference type="Proteomes" id="UP000196708"/>
    </source>
</evidence>
<evidence type="ECO:0000256" key="5">
    <source>
        <dbReference type="ARBA" id="ARBA00023136"/>
    </source>
</evidence>
<dbReference type="OrthoDB" id="6717976at2"/>
<feature type="transmembrane region" description="Helical" evidence="6">
    <location>
        <begin position="150"/>
        <end position="167"/>
    </location>
</feature>
<feature type="transmembrane region" description="Helical" evidence="6">
    <location>
        <begin position="380"/>
        <end position="401"/>
    </location>
</feature>
<dbReference type="Gene3D" id="1.20.1250.20">
    <property type="entry name" value="MFS general substrate transporter like domains"/>
    <property type="match status" value="1"/>
</dbReference>
<organism evidence="7 8">
    <name type="scientific">Vibrio gazogenes</name>
    <dbReference type="NCBI Taxonomy" id="687"/>
    <lineage>
        <taxon>Bacteria</taxon>
        <taxon>Pseudomonadati</taxon>
        <taxon>Pseudomonadota</taxon>
        <taxon>Gammaproteobacteria</taxon>
        <taxon>Vibrionales</taxon>
        <taxon>Vibrionaceae</taxon>
        <taxon>Vibrio</taxon>
    </lineage>
</organism>
<keyword evidence="2" id="KW-1003">Cell membrane</keyword>
<dbReference type="Pfam" id="PF07690">
    <property type="entry name" value="MFS_1"/>
    <property type="match status" value="1"/>
</dbReference>
<dbReference type="GO" id="GO:0022857">
    <property type="term" value="F:transmembrane transporter activity"/>
    <property type="evidence" value="ECO:0007669"/>
    <property type="project" value="InterPro"/>
</dbReference>
<comment type="subcellular location">
    <subcellularLocation>
        <location evidence="1">Cell membrane</location>
        <topology evidence="1">Multi-pass membrane protein</topology>
    </subcellularLocation>
</comment>
<dbReference type="GO" id="GO:0005886">
    <property type="term" value="C:plasma membrane"/>
    <property type="evidence" value="ECO:0007669"/>
    <property type="project" value="UniProtKB-SubCell"/>
</dbReference>
<keyword evidence="3 6" id="KW-0812">Transmembrane</keyword>
<feature type="transmembrane region" description="Helical" evidence="6">
    <location>
        <begin position="73"/>
        <end position="93"/>
    </location>
</feature>
<dbReference type="PANTHER" id="PTHR23513:SF11">
    <property type="entry name" value="STAPHYLOFERRIN A TRANSPORTER"/>
    <property type="match status" value="1"/>
</dbReference>
<keyword evidence="5 6" id="KW-0472">Membrane</keyword>
<feature type="transmembrane region" description="Helical" evidence="6">
    <location>
        <begin position="226"/>
        <end position="248"/>
    </location>
</feature>
<feature type="transmembrane region" description="Helical" evidence="6">
    <location>
        <begin position="353"/>
        <end position="374"/>
    </location>
</feature>
<sequence length="424" mass="47634">MINKIPYKIYLYIISDVFSQVSYRLFQVFCTWYYIQHYNQEENLASIMFFVWLSSVLFLPISGIALEKYRKTSVLSISCSIICICSIFTLAYYHFYTNHNNYTDIIFLVVSIFLSAASSFILPLGVSLIPEISSNQNETAFGIRIKSSTFIINLFLGPMLGGFLAGTLGGESILVTALIFSFLSVMSSLYLSIKTNLKIVKNTQERFIFALTEGIKRTIKIKEERIVAIISSGSNLFLVPFIFLLLPSKVISEGNTMVDISIIEVCLGIGMLLSPIVFIPYLEKSLGKHTTICLGQILIAFSIFSFSLTNNLYIQYLLGFTLGVGLNLFNVIINTCRAISIPDGYRGSMESSFLLLCMITIPTGFWISKLYLNTFTANDIISSSIIIYIPSLLIVIMSTSIKNIVGSNSENQPYYKTKYKKLFV</sequence>
<feature type="transmembrane region" description="Helical" evidence="6">
    <location>
        <begin position="260"/>
        <end position="282"/>
    </location>
</feature>
<dbReference type="InterPro" id="IPR011701">
    <property type="entry name" value="MFS"/>
</dbReference>
<evidence type="ECO:0000313" key="7">
    <source>
        <dbReference type="EMBL" id="ASA57965.1"/>
    </source>
</evidence>
<feature type="transmembrane region" description="Helical" evidence="6">
    <location>
        <begin position="105"/>
        <end position="129"/>
    </location>
</feature>
<reference evidence="7 8" key="1">
    <citation type="submission" date="2016-12" db="EMBL/GenBank/DDBJ databases">
        <authorList>
            <person name="Song W.-J."/>
            <person name="Kurnit D.M."/>
        </authorList>
    </citation>
    <scope>NUCLEOTIDE SEQUENCE [LARGE SCALE GENOMIC DNA]</scope>
    <source>
        <strain evidence="7 8">ATCC 43942</strain>
    </source>
</reference>
<feature type="transmembrane region" description="Helical" evidence="6">
    <location>
        <begin position="173"/>
        <end position="193"/>
    </location>
</feature>
<gene>
    <name evidence="7" type="ORF">BSQ33_19865</name>
</gene>
<feature type="transmembrane region" description="Helical" evidence="6">
    <location>
        <begin position="9"/>
        <end position="35"/>
    </location>
</feature>
<evidence type="ECO:0000256" key="6">
    <source>
        <dbReference type="SAM" id="Phobius"/>
    </source>
</evidence>
<evidence type="ECO:0000256" key="4">
    <source>
        <dbReference type="ARBA" id="ARBA00022989"/>
    </source>
</evidence>
<evidence type="ECO:0000256" key="2">
    <source>
        <dbReference type="ARBA" id="ARBA00022475"/>
    </source>
</evidence>
<proteinExistence type="predicted"/>
<dbReference type="RefSeq" id="WP_088135058.1">
    <property type="nucleotide sequence ID" value="NZ_CP018836.1"/>
</dbReference>
<feature type="transmembrane region" description="Helical" evidence="6">
    <location>
        <begin position="313"/>
        <end position="333"/>
    </location>
</feature>
<dbReference type="PANTHER" id="PTHR23513">
    <property type="entry name" value="INTEGRAL MEMBRANE EFFLUX PROTEIN-RELATED"/>
    <property type="match status" value="1"/>
</dbReference>
<dbReference type="Proteomes" id="UP000196708">
    <property type="component" value="Chromosome 2"/>
</dbReference>
<feature type="transmembrane region" description="Helical" evidence="6">
    <location>
        <begin position="289"/>
        <end position="307"/>
    </location>
</feature>
<dbReference type="InterPro" id="IPR036259">
    <property type="entry name" value="MFS_trans_sf"/>
</dbReference>
<dbReference type="EMBL" id="CP018836">
    <property type="protein sequence ID" value="ASA57965.1"/>
    <property type="molecule type" value="Genomic_DNA"/>
</dbReference>
<feature type="transmembrane region" description="Helical" evidence="6">
    <location>
        <begin position="47"/>
        <end position="66"/>
    </location>
</feature>